<evidence type="ECO:0000256" key="1">
    <source>
        <dbReference type="SAM" id="MobiDB-lite"/>
    </source>
</evidence>
<name>A0A1G7KA95_RHOCA</name>
<evidence type="ECO:0000259" key="2">
    <source>
        <dbReference type="Pfam" id="PF08885"/>
    </source>
</evidence>
<evidence type="ECO:0000313" key="3">
    <source>
        <dbReference type="EMBL" id="SDF33941.1"/>
    </source>
</evidence>
<dbReference type="Proteomes" id="UP000183812">
    <property type="component" value="Unassembled WGS sequence"/>
</dbReference>
<protein>
    <submittedName>
        <fullName evidence="3">GSCFA family protein</fullName>
    </submittedName>
</protein>
<evidence type="ECO:0000313" key="4">
    <source>
        <dbReference type="Proteomes" id="UP000183812"/>
    </source>
</evidence>
<feature type="domain" description="GSCFA" evidence="2">
    <location>
        <begin position="41"/>
        <end position="310"/>
    </location>
</feature>
<dbReference type="InterPro" id="IPR014982">
    <property type="entry name" value="GSCFA"/>
</dbReference>
<dbReference type="Pfam" id="PF08885">
    <property type="entry name" value="GSCFA"/>
    <property type="match status" value="1"/>
</dbReference>
<feature type="compositionally biased region" description="Basic and acidic residues" evidence="1">
    <location>
        <begin position="333"/>
        <end position="354"/>
    </location>
</feature>
<organism evidence="3 4">
    <name type="scientific">Rhodobacter capsulatus</name>
    <name type="common">Rhodopseudomonas capsulata</name>
    <dbReference type="NCBI Taxonomy" id="1061"/>
    <lineage>
        <taxon>Bacteria</taxon>
        <taxon>Pseudomonadati</taxon>
        <taxon>Pseudomonadota</taxon>
        <taxon>Alphaproteobacteria</taxon>
        <taxon>Rhodobacterales</taxon>
        <taxon>Rhodobacter group</taxon>
        <taxon>Rhodobacter</taxon>
    </lineage>
</organism>
<dbReference type="AlphaFoldDB" id="A0A1G7KA95"/>
<reference evidence="3 4" key="1">
    <citation type="submission" date="2016-10" db="EMBL/GenBank/DDBJ databases">
        <authorList>
            <person name="de Groot N.N."/>
        </authorList>
    </citation>
    <scope>NUCLEOTIDE SEQUENCE [LARGE SCALE GENOMIC DNA]</scope>
    <source>
        <strain evidence="4">DSM 938 / 37b4</strain>
    </source>
</reference>
<gene>
    <name evidence="3" type="ORF">SAMN04244550_02098</name>
</gene>
<proteinExistence type="predicted"/>
<feature type="region of interest" description="Disordered" evidence="1">
    <location>
        <begin position="321"/>
        <end position="360"/>
    </location>
</feature>
<dbReference type="OrthoDB" id="369216at2"/>
<accession>A0A1G7KA95</accession>
<dbReference type="RefSeq" id="WP_074554088.1">
    <property type="nucleotide sequence ID" value="NZ_CP119563.1"/>
</dbReference>
<sequence>MTRSPYQGIDARAFWRTGLAEAAYPPPDLFRPRWGLTKTDRIVTAGSCFAQHVGRALRRNGFNVLDAEPRPAGIAAEDGPRHGYDMYSARYGNIYTTRQLRQLLEEAWGQAPDFDAIWEKDGRFYDALRPNIEPGGFESAAAVRAARAQHLEKVREVFTQADVFIFTLGLTEAWVHKPSGQVYATAPGTIAGSFDPEIHAFANFRVSEVKADLEAALARLKALNPALRVLLTVSPVPLTATASLAHVLPATVLSKSVLRAVAGEMQADHPEVDYFPSYELVTSVRAGAGWFEPNLRSVREAAVAQVMAVFTRAHLGEAAVPLEPDVTPADATPEDRAARRAERQERKAAREARRAARGGK</sequence>
<dbReference type="EMBL" id="FNAY01000009">
    <property type="protein sequence ID" value="SDF33941.1"/>
    <property type="molecule type" value="Genomic_DNA"/>
</dbReference>